<dbReference type="Proteomes" id="UP001060215">
    <property type="component" value="Chromosome 4"/>
</dbReference>
<evidence type="ECO:0000313" key="2">
    <source>
        <dbReference type="Proteomes" id="UP001060215"/>
    </source>
</evidence>
<keyword evidence="2" id="KW-1185">Reference proteome</keyword>
<keyword evidence="1" id="KW-0418">Kinase</keyword>
<name>A0ACC0HMI2_9ERIC</name>
<accession>A0ACC0HMI2</accession>
<protein>
    <submittedName>
        <fullName evidence="1">Wall-associated receptor kinase 2</fullName>
    </submittedName>
</protein>
<reference evidence="1 2" key="1">
    <citation type="journal article" date="2022" name="Plant J.">
        <title>Chromosome-level genome of Camellia lanceoleosa provides a valuable resource for understanding genome evolution and self-incompatibility.</title>
        <authorList>
            <person name="Gong W."/>
            <person name="Xiao S."/>
            <person name="Wang L."/>
            <person name="Liao Z."/>
            <person name="Chang Y."/>
            <person name="Mo W."/>
            <person name="Hu G."/>
            <person name="Li W."/>
            <person name="Zhao G."/>
            <person name="Zhu H."/>
            <person name="Hu X."/>
            <person name="Ji K."/>
            <person name="Xiang X."/>
            <person name="Song Q."/>
            <person name="Yuan D."/>
            <person name="Jin S."/>
            <person name="Zhang L."/>
        </authorList>
    </citation>
    <scope>NUCLEOTIDE SEQUENCE [LARGE SCALE GENOMIC DNA]</scope>
    <source>
        <strain evidence="1">SQ_2022a</strain>
    </source>
</reference>
<gene>
    <name evidence="1" type="ORF">LOK49_LG05G02537</name>
</gene>
<dbReference type="EMBL" id="CM045761">
    <property type="protein sequence ID" value="KAI8014137.1"/>
    <property type="molecule type" value="Genomic_DNA"/>
</dbReference>
<keyword evidence="1" id="KW-0675">Receptor</keyword>
<sequence length="675" mass="75920">MHKKLTLSMNLSLIFLLIEALAFVATAKTLPSCEDHCGNISIPYPFGTTEGCYIDQRFQVTCNHTYDPPKLFLFLETSNIEITDINLSGELRVSSWIASDCYDKQRRQETNNDPWIYMPKFPISNTRNKFTAVGCDTFAVIEGSEGRNYTTAEESTYNFSSLDLADLQGRRRVLVVFDWAVGDQTCDDHEAGKNRTSFACKDNSDCYDFDNGPRYRCNCSQGFQGNPYIPQGCQGIAECIAVPSPCNGTCHNLPGTYSCSCPQGYEGDEKIDGFGRSPIASHNKKLPLINIALGIRMRRMVVMRLKCLWRLRRRMRTIRSSMMPRMIAKTDTSLAIEAIFVKRWEFDSIEQAAKCISSWFSGTHHEQLLLKGYVESAIGHYVPQLAEQILHNNKNAPKDDYINLKGISISISVLLLGSSWLYWGLRQRKIIKLKEKFFQQNGGIMLQQKLSRGEASTQSTKIFVAEDLKMATNNYHESRILGQGGQGTVFKGVLPDNTIVAIKKAKVIDQSHSQIEQFINEVIILSEVNHRNVVKLLGCCLETQVLLLVYEFISNGTLYDHIHTTGHSTSTITWENRLRIATETAATLSYLHSAASTPIIHRDIKSTNILLDNNYVAKVSDFGASRLIPIDQTQLNTLVQGTLGYLDPKYFQTSQLTEKSDVYSFGVVLVELLTG</sequence>
<comment type="caution">
    <text evidence="1">The sequence shown here is derived from an EMBL/GenBank/DDBJ whole genome shotgun (WGS) entry which is preliminary data.</text>
</comment>
<keyword evidence="1" id="KW-0808">Transferase</keyword>
<evidence type="ECO:0000313" key="1">
    <source>
        <dbReference type="EMBL" id="KAI8014137.1"/>
    </source>
</evidence>
<organism evidence="1 2">
    <name type="scientific">Camellia lanceoleosa</name>
    <dbReference type="NCBI Taxonomy" id="1840588"/>
    <lineage>
        <taxon>Eukaryota</taxon>
        <taxon>Viridiplantae</taxon>
        <taxon>Streptophyta</taxon>
        <taxon>Embryophyta</taxon>
        <taxon>Tracheophyta</taxon>
        <taxon>Spermatophyta</taxon>
        <taxon>Magnoliopsida</taxon>
        <taxon>eudicotyledons</taxon>
        <taxon>Gunneridae</taxon>
        <taxon>Pentapetalae</taxon>
        <taxon>asterids</taxon>
        <taxon>Ericales</taxon>
        <taxon>Theaceae</taxon>
        <taxon>Camellia</taxon>
    </lineage>
</organism>
<proteinExistence type="predicted"/>